<keyword evidence="2" id="KW-0472">Membrane</keyword>
<organism evidence="5">
    <name type="scientific">Culicoides sonorensis</name>
    <name type="common">Biting midge</name>
    <dbReference type="NCBI Taxonomy" id="179676"/>
    <lineage>
        <taxon>Eukaryota</taxon>
        <taxon>Metazoa</taxon>
        <taxon>Ecdysozoa</taxon>
        <taxon>Arthropoda</taxon>
        <taxon>Hexapoda</taxon>
        <taxon>Insecta</taxon>
        <taxon>Pterygota</taxon>
        <taxon>Neoptera</taxon>
        <taxon>Endopterygota</taxon>
        <taxon>Diptera</taxon>
        <taxon>Nematocera</taxon>
        <taxon>Chironomoidea</taxon>
        <taxon>Ceratopogonidae</taxon>
        <taxon>Ceratopogoninae</taxon>
        <taxon>Culicoides</taxon>
        <taxon>Monoculicoides</taxon>
    </lineage>
</organism>
<dbReference type="VEuPathDB" id="VectorBase:CSON002339"/>
<protein>
    <submittedName>
        <fullName evidence="5">CSON002339 protein</fullName>
    </submittedName>
</protein>
<reference evidence="5" key="2">
    <citation type="submission" date="2018-07" db="EMBL/GenBank/DDBJ databases">
        <authorList>
            <person name="Quirk P.G."/>
            <person name="Krulwich T.A."/>
        </authorList>
    </citation>
    <scope>NUCLEOTIDE SEQUENCE</scope>
</reference>
<dbReference type="InterPro" id="IPR006629">
    <property type="entry name" value="LITAF"/>
</dbReference>
<proteinExistence type="predicted"/>
<evidence type="ECO:0000256" key="2">
    <source>
        <dbReference type="SAM" id="Phobius"/>
    </source>
</evidence>
<evidence type="ECO:0000313" key="5">
    <source>
        <dbReference type="EMBL" id="SSX30344.1"/>
    </source>
</evidence>
<feature type="transmembrane region" description="Helical" evidence="2">
    <location>
        <begin position="81"/>
        <end position="101"/>
    </location>
</feature>
<feature type="region of interest" description="Disordered" evidence="1">
    <location>
        <begin position="140"/>
        <end position="164"/>
    </location>
</feature>
<sequence length="177" mass="20340">MVKLENELKEPVKVRDTYSRGSVPDYSEWVEVKKNPWKVCFTNENVQQLALNHLPRRPGTITCPNCLNSVKPRSRRRFLPATHYTALALTPFLLFWVPYLLPCFQGKIHTCPYCKTCLGISGICEPSEPPKSSWYIINDEKKDNETSSTRNNVSDNNENYCTENIDDNKNNSLIGIK</sequence>
<gene>
    <name evidence="5" type="primary">CSON002339</name>
</gene>
<name>A0A336MIU3_CULSO</name>
<dbReference type="PROSITE" id="PS51837">
    <property type="entry name" value="LITAF"/>
    <property type="match status" value="1"/>
</dbReference>
<evidence type="ECO:0000313" key="4">
    <source>
        <dbReference type="EMBL" id="SSX10662.1"/>
    </source>
</evidence>
<dbReference type="Pfam" id="PF10601">
    <property type="entry name" value="zf-LITAF-like"/>
    <property type="match status" value="1"/>
</dbReference>
<reference evidence="4" key="1">
    <citation type="submission" date="2018-04" db="EMBL/GenBank/DDBJ databases">
        <authorList>
            <person name="Go L.Y."/>
            <person name="Mitchell J.A."/>
        </authorList>
    </citation>
    <scope>NUCLEOTIDE SEQUENCE</scope>
    <source>
        <tissue evidence="4">Whole organism</tissue>
    </source>
</reference>
<feature type="domain" description="LITAF" evidence="3">
    <location>
        <begin position="43"/>
        <end position="123"/>
    </location>
</feature>
<feature type="compositionally biased region" description="Polar residues" evidence="1">
    <location>
        <begin position="146"/>
        <end position="162"/>
    </location>
</feature>
<keyword evidence="2" id="KW-1133">Transmembrane helix</keyword>
<dbReference type="AlphaFoldDB" id="A0A336MIU3"/>
<evidence type="ECO:0000259" key="3">
    <source>
        <dbReference type="PROSITE" id="PS51837"/>
    </source>
</evidence>
<dbReference type="EMBL" id="UFQS01001395">
    <property type="protein sequence ID" value="SSX10662.1"/>
    <property type="molecule type" value="Genomic_DNA"/>
</dbReference>
<accession>A0A336MIU3</accession>
<evidence type="ECO:0000256" key="1">
    <source>
        <dbReference type="SAM" id="MobiDB-lite"/>
    </source>
</evidence>
<keyword evidence="2" id="KW-0812">Transmembrane</keyword>
<dbReference type="EMBL" id="UFQT01001395">
    <property type="protein sequence ID" value="SSX30344.1"/>
    <property type="molecule type" value="Genomic_DNA"/>
</dbReference>
<dbReference type="SMART" id="SM00714">
    <property type="entry name" value="LITAF"/>
    <property type="match status" value="1"/>
</dbReference>